<comment type="caution">
    <text evidence="1">The sequence shown here is derived from an EMBL/GenBank/DDBJ whole genome shotgun (WGS) entry which is preliminary data.</text>
</comment>
<protein>
    <submittedName>
        <fullName evidence="1">Uncharacterized protein</fullName>
    </submittedName>
</protein>
<reference evidence="1" key="1">
    <citation type="submission" date="2020-09" db="EMBL/GenBank/DDBJ databases">
        <title>Genome-Enabled Discovery of Anthraquinone Biosynthesis in Senna tora.</title>
        <authorList>
            <person name="Kang S.-H."/>
            <person name="Pandey R.P."/>
            <person name="Lee C.-M."/>
            <person name="Sim J.-S."/>
            <person name="Jeong J.-T."/>
            <person name="Choi B.-S."/>
            <person name="Jung M."/>
            <person name="Ginzburg D."/>
            <person name="Zhao K."/>
            <person name="Won S.Y."/>
            <person name="Oh T.-J."/>
            <person name="Yu Y."/>
            <person name="Kim N.-H."/>
            <person name="Lee O.R."/>
            <person name="Lee T.-H."/>
            <person name="Bashyal P."/>
            <person name="Kim T.-S."/>
            <person name="Lee W.-H."/>
            <person name="Kawkins C."/>
            <person name="Kim C.-K."/>
            <person name="Kim J.S."/>
            <person name="Ahn B.O."/>
            <person name="Rhee S.Y."/>
            <person name="Sohng J.K."/>
        </authorList>
    </citation>
    <scope>NUCLEOTIDE SEQUENCE</scope>
    <source>
        <tissue evidence="1">Leaf</tissue>
    </source>
</reference>
<sequence length="34" mass="3722">METGDENCVFPLGALRGNRVGLHEMADEKNSLFA</sequence>
<gene>
    <name evidence="1" type="ORF">G2W53_030598</name>
</gene>
<dbReference type="EMBL" id="JAAIUW010000009">
    <property type="protein sequence ID" value="KAF7816629.1"/>
    <property type="molecule type" value="Genomic_DNA"/>
</dbReference>
<dbReference type="AlphaFoldDB" id="A0A834TFU0"/>
<organism evidence="1 2">
    <name type="scientific">Senna tora</name>
    <dbReference type="NCBI Taxonomy" id="362788"/>
    <lineage>
        <taxon>Eukaryota</taxon>
        <taxon>Viridiplantae</taxon>
        <taxon>Streptophyta</taxon>
        <taxon>Embryophyta</taxon>
        <taxon>Tracheophyta</taxon>
        <taxon>Spermatophyta</taxon>
        <taxon>Magnoliopsida</taxon>
        <taxon>eudicotyledons</taxon>
        <taxon>Gunneridae</taxon>
        <taxon>Pentapetalae</taxon>
        <taxon>rosids</taxon>
        <taxon>fabids</taxon>
        <taxon>Fabales</taxon>
        <taxon>Fabaceae</taxon>
        <taxon>Caesalpinioideae</taxon>
        <taxon>Cassia clade</taxon>
        <taxon>Senna</taxon>
    </lineage>
</organism>
<keyword evidence="2" id="KW-1185">Reference proteome</keyword>
<accession>A0A834TFU0</accession>
<name>A0A834TFU0_9FABA</name>
<evidence type="ECO:0000313" key="2">
    <source>
        <dbReference type="Proteomes" id="UP000634136"/>
    </source>
</evidence>
<evidence type="ECO:0000313" key="1">
    <source>
        <dbReference type="EMBL" id="KAF7816629.1"/>
    </source>
</evidence>
<dbReference type="Proteomes" id="UP000634136">
    <property type="component" value="Unassembled WGS sequence"/>
</dbReference>
<proteinExistence type="predicted"/>